<dbReference type="Gene3D" id="3.40.640.10">
    <property type="entry name" value="Type I PLP-dependent aspartate aminotransferase-like (Major domain)"/>
    <property type="match status" value="1"/>
</dbReference>
<evidence type="ECO:0008006" key="6">
    <source>
        <dbReference type="Google" id="ProtNLM"/>
    </source>
</evidence>
<dbReference type="HOGENOM" id="CLU_011302_1_1_1"/>
<dbReference type="AlphaFoldDB" id="G0V6T9"/>
<evidence type="ECO:0000313" key="5">
    <source>
        <dbReference type="Proteomes" id="UP000001640"/>
    </source>
</evidence>
<sequence>MDFDSVEDTHPRVLLNASVKRLCDVLKDKYAKENETCLCFPSYAVAKRCREYITIKASLLDEETTRPPKVRILQLATSKPMDDNERCWKRECKIAVVFVKDTYRPLLREYWRLAGEIISGRLAEYVMHELFMVEKSTKVLHTDDESISKPLINEKEEFIESRFGRSLNFTFAERASDLIKKRITRKVVDSDLEIESENNHFDDSHDHYMGDYHDNDDGSMPMFLDTDVSNLQHGFEEQYAIHSTIPPEPIDMDNERPTTPTNGHIASTASPNIATEERDGETEHTSSRLCVNPDTDVYLFTSGMASLFTAHRLLLNFDSQRVDRLRSSVSASEDASINSNVTNNNGNARVIGYGSPYKKTAMFGFPYVDTLQMLKKFNHTHFLPFYDSKSLQDLQTILHSGEQILAVFIEAPSNPLLQMCDLIELQKLSEIYGFFIVVDETIGGFVNLDGLFHADIVCSSLTKVFNGDSNVIAGSMVLNPKSKIYEFAQQFLNGPDGVTDSIWCEDLIYLEKNSRDFVAKTLRINYTTEYLLDNVFKPHVGKLFKRIYYPSQNSEEIKQNYEAIKCKKDGGYGGVFSVTFFQLDQAKVFFNNLKLTKQITLGNNSTTVCPYTMLKHKDELERVKEYGLEDNLIRVCVGLENKNTLRDIFQFAIDKALQI</sequence>
<dbReference type="PANTHER" id="PTHR42699">
    <property type="match status" value="1"/>
</dbReference>
<organism evidence="4 5">
    <name type="scientific">Naumovozyma castellii</name>
    <name type="common">Yeast</name>
    <name type="synonym">Saccharomyces castellii</name>
    <dbReference type="NCBI Taxonomy" id="27288"/>
    <lineage>
        <taxon>Eukaryota</taxon>
        <taxon>Fungi</taxon>
        <taxon>Dikarya</taxon>
        <taxon>Ascomycota</taxon>
        <taxon>Saccharomycotina</taxon>
        <taxon>Saccharomycetes</taxon>
        <taxon>Saccharomycetales</taxon>
        <taxon>Saccharomycetaceae</taxon>
        <taxon>Naumovozyma</taxon>
    </lineage>
</organism>
<evidence type="ECO:0000256" key="3">
    <source>
        <dbReference type="SAM" id="MobiDB-lite"/>
    </source>
</evidence>
<proteinExistence type="predicted"/>
<dbReference type="Proteomes" id="UP000001640">
    <property type="component" value="Chromosome 1"/>
</dbReference>
<dbReference type="GeneID" id="96900666"/>
<protein>
    <recommendedName>
        <fullName evidence="6">Cystathionine gamma-synthase</fullName>
    </recommendedName>
</protein>
<dbReference type="InterPro" id="IPR015422">
    <property type="entry name" value="PyrdxlP-dep_Trfase_small"/>
</dbReference>
<dbReference type="GO" id="GO:0019346">
    <property type="term" value="P:transsulfuration"/>
    <property type="evidence" value="ECO:0007669"/>
    <property type="project" value="InterPro"/>
</dbReference>
<dbReference type="STRING" id="1064592.G0V6T9"/>
<dbReference type="SUPFAM" id="SSF53383">
    <property type="entry name" value="PLP-dependent transferases"/>
    <property type="match status" value="1"/>
</dbReference>
<dbReference type="InParanoid" id="G0V6T9"/>
<dbReference type="Pfam" id="PF01053">
    <property type="entry name" value="Cys_Met_Meta_PP"/>
    <property type="match status" value="2"/>
</dbReference>
<reference evidence="4 5" key="1">
    <citation type="journal article" date="2011" name="Proc. Natl. Acad. Sci. U.S.A.">
        <title>Evolutionary erosion of yeast sex chromosomes by mating-type switching accidents.</title>
        <authorList>
            <person name="Gordon J.L."/>
            <person name="Armisen D."/>
            <person name="Proux-Wera E."/>
            <person name="Oheigeartaigh S.S."/>
            <person name="Byrne K.P."/>
            <person name="Wolfe K.H."/>
        </authorList>
    </citation>
    <scope>NUCLEOTIDE SEQUENCE [LARGE SCALE GENOMIC DNA]</scope>
    <source>
        <strain evidence="5">ATCC 76901 / BCRC 22586 / CBS 4309 / NBRC 1992 / NRRL Y-12630</strain>
    </source>
</reference>
<dbReference type="GO" id="GO:0003962">
    <property type="term" value="F:cystathionine gamma-synthase activity"/>
    <property type="evidence" value="ECO:0007669"/>
    <property type="project" value="TreeGrafter"/>
</dbReference>
<keyword evidence="2" id="KW-0663">Pyridoxal phosphate</keyword>
<dbReference type="Gene3D" id="3.90.1150.10">
    <property type="entry name" value="Aspartate Aminotransferase, domain 1"/>
    <property type="match status" value="1"/>
</dbReference>
<dbReference type="InterPro" id="IPR051750">
    <property type="entry name" value="Trans-sulfuration_enzymes"/>
</dbReference>
<dbReference type="RefSeq" id="XP_003673568.1">
    <property type="nucleotide sequence ID" value="XM_003673520.1"/>
</dbReference>
<feature type="region of interest" description="Disordered" evidence="3">
    <location>
        <begin position="247"/>
        <end position="268"/>
    </location>
</feature>
<dbReference type="eggNOG" id="KOG0053">
    <property type="taxonomic scope" value="Eukaryota"/>
</dbReference>
<dbReference type="GO" id="GO:0030170">
    <property type="term" value="F:pyridoxal phosphate binding"/>
    <property type="evidence" value="ECO:0007669"/>
    <property type="project" value="InterPro"/>
</dbReference>
<dbReference type="InterPro" id="IPR000277">
    <property type="entry name" value="Cys/Met-Metab_PyrdxlP-dep_enz"/>
</dbReference>
<dbReference type="InterPro" id="IPR015424">
    <property type="entry name" value="PyrdxlP-dep_Trfase"/>
</dbReference>
<dbReference type="InterPro" id="IPR015421">
    <property type="entry name" value="PyrdxlP-dep_Trfase_major"/>
</dbReference>
<keyword evidence="5" id="KW-1185">Reference proteome</keyword>
<reference key="2">
    <citation type="submission" date="2011-08" db="EMBL/GenBank/DDBJ databases">
        <title>Genome sequence of Naumovozyma castellii.</title>
        <authorList>
            <person name="Gordon J.L."/>
            <person name="Armisen D."/>
            <person name="Proux-Wera E."/>
            <person name="OhEigeartaigh S.S."/>
            <person name="Byrne K.P."/>
            <person name="Wolfe K.H."/>
        </authorList>
    </citation>
    <scope>NUCLEOTIDE SEQUENCE</scope>
    <source>
        <strain>Type strain:CBS 4309</strain>
    </source>
</reference>
<dbReference type="FunCoup" id="G0V6T9">
    <property type="interactions" value="218"/>
</dbReference>
<dbReference type="PANTHER" id="PTHR42699:SF1">
    <property type="entry name" value="CYSTATHIONINE GAMMA-SYNTHASE-RELATED"/>
    <property type="match status" value="1"/>
</dbReference>
<dbReference type="OrthoDB" id="10047078at2759"/>
<accession>G0V6T9</accession>
<evidence type="ECO:0000256" key="2">
    <source>
        <dbReference type="ARBA" id="ARBA00022898"/>
    </source>
</evidence>
<dbReference type="KEGG" id="ncs:NCAS_0A06270"/>
<feature type="compositionally biased region" description="Polar residues" evidence="3">
    <location>
        <begin position="257"/>
        <end position="268"/>
    </location>
</feature>
<comment type="cofactor">
    <cofactor evidence="1">
        <name>pyridoxal 5'-phosphate</name>
        <dbReference type="ChEBI" id="CHEBI:597326"/>
    </cofactor>
</comment>
<dbReference type="EMBL" id="HE576752">
    <property type="protein sequence ID" value="CCC67185.1"/>
    <property type="molecule type" value="Genomic_DNA"/>
</dbReference>
<evidence type="ECO:0000256" key="1">
    <source>
        <dbReference type="ARBA" id="ARBA00001933"/>
    </source>
</evidence>
<dbReference type="OMA" id="GYGSPYK"/>
<name>G0V6T9_NAUCA</name>
<evidence type="ECO:0000313" key="4">
    <source>
        <dbReference type="EMBL" id="CCC67185.1"/>
    </source>
</evidence>
<gene>
    <name evidence="4" type="primary">NCAS0A06270</name>
    <name evidence="4" type="ordered locus">NCAS_0A06270</name>
</gene>